<reference evidence="2" key="1">
    <citation type="journal article" date="2017" name="Genome Biol. Evol.">
        <title>The complete genome sequence of the phytopathogenic fungus Sclerotinia sclerotiorum reveals insights into the genome architecture of broad host range pathogens.</title>
        <authorList>
            <person name="Derbyshire M."/>
            <person name="Denton-Giles M."/>
            <person name="Hegedus D."/>
            <person name="Seifbarghy S."/>
            <person name="Rollins J."/>
            <person name="van Kan J."/>
            <person name="Seidl M.F."/>
            <person name="Faino L."/>
            <person name="Mbengue M."/>
            <person name="Navaud O."/>
            <person name="Raffaele S."/>
            <person name="Hammond-Kosack K."/>
            <person name="Heard S."/>
            <person name="Oliver R."/>
        </authorList>
    </citation>
    <scope>NUCLEOTIDE SEQUENCE [LARGE SCALE GENOMIC DNA]</scope>
    <source>
        <strain evidence="2">ATCC 18683 / 1980 / Ss-1</strain>
    </source>
</reference>
<protein>
    <submittedName>
        <fullName evidence="1">Uncharacterized protein</fullName>
    </submittedName>
</protein>
<dbReference type="Proteomes" id="UP000177798">
    <property type="component" value="Chromosome 7"/>
</dbReference>
<gene>
    <name evidence="1" type="ORF">sscle_07g058130</name>
</gene>
<proteinExistence type="predicted"/>
<dbReference type="AlphaFoldDB" id="A0A1D9Q8Y2"/>
<sequence>MTLRNLTKQISTLPIANLSPRAPSPQELTLIIFVSPVPGVPIITQSPSNPSTLLNAFSPGSTTESKLTISPTFTWRPRRRDRSIRNHSLLTEMVGSIEGPVADSTE</sequence>
<organism evidence="1 2">
    <name type="scientific">Sclerotinia sclerotiorum (strain ATCC 18683 / 1980 / Ss-1)</name>
    <name type="common">White mold</name>
    <name type="synonym">Whetzelinia sclerotiorum</name>
    <dbReference type="NCBI Taxonomy" id="665079"/>
    <lineage>
        <taxon>Eukaryota</taxon>
        <taxon>Fungi</taxon>
        <taxon>Dikarya</taxon>
        <taxon>Ascomycota</taxon>
        <taxon>Pezizomycotina</taxon>
        <taxon>Leotiomycetes</taxon>
        <taxon>Helotiales</taxon>
        <taxon>Sclerotiniaceae</taxon>
        <taxon>Sclerotinia</taxon>
    </lineage>
</organism>
<evidence type="ECO:0000313" key="1">
    <source>
        <dbReference type="EMBL" id="APA11043.1"/>
    </source>
</evidence>
<dbReference type="EMBL" id="CP017820">
    <property type="protein sequence ID" value="APA11043.1"/>
    <property type="molecule type" value="Genomic_DNA"/>
</dbReference>
<dbReference type="VEuPathDB" id="FungiDB:sscle_07g058130"/>
<name>A0A1D9Q8Y2_SCLS1</name>
<accession>A0A1D9Q8Y2</accession>
<evidence type="ECO:0000313" key="2">
    <source>
        <dbReference type="Proteomes" id="UP000177798"/>
    </source>
</evidence>